<keyword evidence="1" id="KW-1133">Transmembrane helix</keyword>
<sequence>MSRDDAGAPGRAARAVVLVIAVLAVVVLLAGCGGDREPAPRPTARATLSIALTDYCGTLESLRAANAHPPPAREVARTLGQRLQVLERTYDHLARLETDRTSEAAYRAVTRDLGAARGALESAGGDLSNEGVLLALAQMRDTLARSFATLDPRLRRRCGITAEELAGTPLDPPTTPGSGRA</sequence>
<protein>
    <recommendedName>
        <fullName evidence="4">Lipoprotein</fullName>
    </recommendedName>
</protein>
<evidence type="ECO:0000313" key="3">
    <source>
        <dbReference type="Proteomes" id="UP000067689"/>
    </source>
</evidence>
<dbReference type="KEGG" id="aer:AERYTH_02140"/>
<keyword evidence="1" id="KW-0472">Membrane</keyword>
<dbReference type="EMBL" id="CP011502">
    <property type="protein sequence ID" value="ALX03578.1"/>
    <property type="molecule type" value="Genomic_DNA"/>
</dbReference>
<proteinExistence type="predicted"/>
<dbReference type="PATRIC" id="fig|2041.4.peg.454"/>
<dbReference type="RefSeq" id="WP_067854043.1">
    <property type="nucleotide sequence ID" value="NZ_CP011502.1"/>
</dbReference>
<name>A0A0U3SYE0_9ACTN</name>
<dbReference type="Proteomes" id="UP000067689">
    <property type="component" value="Chromosome"/>
</dbReference>
<organism evidence="2 3">
    <name type="scientific">Aeromicrobium erythreum</name>
    <dbReference type="NCBI Taxonomy" id="2041"/>
    <lineage>
        <taxon>Bacteria</taxon>
        <taxon>Bacillati</taxon>
        <taxon>Actinomycetota</taxon>
        <taxon>Actinomycetes</taxon>
        <taxon>Propionibacteriales</taxon>
        <taxon>Nocardioidaceae</taxon>
        <taxon>Aeromicrobium</taxon>
    </lineage>
</organism>
<dbReference type="AlphaFoldDB" id="A0A0U3SYE0"/>
<feature type="transmembrane region" description="Helical" evidence="1">
    <location>
        <begin position="12"/>
        <end position="31"/>
    </location>
</feature>
<keyword evidence="1" id="KW-0812">Transmembrane</keyword>
<evidence type="ECO:0000256" key="1">
    <source>
        <dbReference type="SAM" id="Phobius"/>
    </source>
</evidence>
<dbReference type="PROSITE" id="PS51257">
    <property type="entry name" value="PROKAR_LIPOPROTEIN"/>
    <property type="match status" value="1"/>
</dbReference>
<keyword evidence="3" id="KW-1185">Reference proteome</keyword>
<accession>A0A0U3SYE0</accession>
<evidence type="ECO:0000313" key="2">
    <source>
        <dbReference type="EMBL" id="ALX03578.1"/>
    </source>
</evidence>
<evidence type="ECO:0008006" key="4">
    <source>
        <dbReference type="Google" id="ProtNLM"/>
    </source>
</evidence>
<dbReference type="STRING" id="2041.AERYTH_02140"/>
<reference evidence="2 3" key="1">
    <citation type="journal article" date="1991" name="Int. J. Syst. Bacteriol.">
        <title>Description of the erythromycin-producing bacterium Arthrobacter sp. strain NRRL B-3381 as Aeromicrobium erythreum gen. nov., sp. nov.</title>
        <authorList>
            <person name="Miller E.S."/>
            <person name="Woese C.R."/>
            <person name="Brenner S."/>
        </authorList>
    </citation>
    <scope>NUCLEOTIDE SEQUENCE [LARGE SCALE GENOMIC DNA]</scope>
    <source>
        <strain evidence="2 3">AR18</strain>
    </source>
</reference>
<gene>
    <name evidence="2" type="ORF">AERYTH_02140</name>
</gene>